<keyword evidence="2" id="KW-1185">Reference proteome</keyword>
<evidence type="ECO:0000313" key="1">
    <source>
        <dbReference type="EMBL" id="MBR7800104.1"/>
    </source>
</evidence>
<proteinExistence type="predicted"/>
<name>A0A941ICE5_9BURK</name>
<comment type="caution">
    <text evidence="1">The sequence shown here is derived from an EMBL/GenBank/DDBJ whole genome shotgun (WGS) entry which is preliminary data.</text>
</comment>
<dbReference type="EMBL" id="JAGSPJ010000003">
    <property type="protein sequence ID" value="MBR7800104.1"/>
    <property type="molecule type" value="Genomic_DNA"/>
</dbReference>
<dbReference type="RefSeq" id="WP_212675237.1">
    <property type="nucleotide sequence ID" value="NZ_JAGSPJ010000003.1"/>
</dbReference>
<accession>A0A941ICE5</accession>
<dbReference type="Proteomes" id="UP000678545">
    <property type="component" value="Unassembled WGS sequence"/>
</dbReference>
<evidence type="ECO:0000313" key="2">
    <source>
        <dbReference type="Proteomes" id="UP000678545"/>
    </source>
</evidence>
<gene>
    <name evidence="1" type="ORF">KDM90_08845</name>
</gene>
<protein>
    <submittedName>
        <fullName evidence="1">Uncharacterized protein</fullName>
    </submittedName>
</protein>
<reference evidence="1" key="1">
    <citation type="submission" date="2021-04" db="EMBL/GenBank/DDBJ databases">
        <title>novel species isolated from subtropical streams in China.</title>
        <authorList>
            <person name="Lu H."/>
        </authorList>
    </citation>
    <scope>NUCLEOTIDE SEQUENCE</scope>
    <source>
        <strain evidence="1">FT137W</strain>
    </source>
</reference>
<dbReference type="AlphaFoldDB" id="A0A941ICE5"/>
<organism evidence="1 2">
    <name type="scientific">Undibacterium fentianense</name>
    <dbReference type="NCBI Taxonomy" id="2828728"/>
    <lineage>
        <taxon>Bacteria</taxon>
        <taxon>Pseudomonadati</taxon>
        <taxon>Pseudomonadota</taxon>
        <taxon>Betaproteobacteria</taxon>
        <taxon>Burkholderiales</taxon>
        <taxon>Oxalobacteraceae</taxon>
        <taxon>Undibacterium</taxon>
    </lineage>
</organism>
<sequence>MIQLLLIPGASVGSISIGMSRESVYETTGEPDSTFLKSRSSTNPVEVYNLFGLHVYYSSNGCVEFIECFKTNETQLMLGGTTSVFDTDANSLISTFTEALTLIEEEPGSCYISKVHGISLWRPTDEERYFQAIGIANGAYFA</sequence>